<evidence type="ECO:0000313" key="7">
    <source>
        <dbReference type="Proteomes" id="UP000510682"/>
    </source>
</evidence>
<dbReference type="SUPFAM" id="SSF46689">
    <property type="entry name" value="Homeodomain-like"/>
    <property type="match status" value="1"/>
</dbReference>
<sequence length="494" mass="53220">MLGQLDEISASPGFIMDEATTGTSGLGTPLEVGGPAAVWGTEHFTSLLDGLCAVGSPIRRPITGCIEGVVDIVCPAGLGTTFMQPLITLVAHEVEQSLLNGHSATDRALLEGFLQTERRGRRRPLVAVNSRFLMTNTLAGDMLGGGMGRQAVLWEQVRRALADGQTTLAFALDGEAAPLHGSIRQLRDGGTVVGAVVRLYPTTMESKSAGIGSSFLEHDVHRKLLTVLPGRSNVWSAVLRRSARSVGNGGRLLLVGASGTGKATLAVALLEARENAGNIARFDGRDIRDGVHRWISPVEKLGSSASALLFTHLEQLDLNALELMCRRLDELTAVSCPIIATYLAGGAEHVPPPQIMAQFENVVEVPSLADRREDIPDIVRVVLDDRDGLPVQVEPAALRQLMSRDWPGNVRQLRRVVVAARDRCSSRTIMESDLPDAFRALTARKQLSRFERAERDVIATALVATRGNRRNAAAELGISRSTFYRKLAKFGVDL</sequence>
<dbReference type="Gene3D" id="3.30.450.40">
    <property type="match status" value="1"/>
</dbReference>
<dbReference type="InterPro" id="IPR027417">
    <property type="entry name" value="P-loop_NTPase"/>
</dbReference>
<dbReference type="GO" id="GO:0043565">
    <property type="term" value="F:sequence-specific DNA binding"/>
    <property type="evidence" value="ECO:0007669"/>
    <property type="project" value="InterPro"/>
</dbReference>
<reference evidence="7" key="3">
    <citation type="submission" date="2023-07" db="EMBL/GenBank/DDBJ databases">
        <title>Description of Mycobacterium gordonae subsp. intergordonae subsp.nov. and Mycobacterium gordonae subsp. gordonae subsp. nov.</title>
        <authorList>
            <person name="Huang H."/>
        </authorList>
    </citation>
    <scope>NUCLEOTIDE SEQUENCE [LARGE SCALE GENOMIC DNA]</scope>
    <source>
        <strain evidence="7">24</strain>
    </source>
</reference>
<dbReference type="PRINTS" id="PR01590">
    <property type="entry name" value="HTHFIS"/>
</dbReference>
<keyword evidence="7" id="KW-1185">Reference proteome</keyword>
<keyword evidence="2" id="KW-0067">ATP-binding</keyword>
<dbReference type="Pfam" id="PF02954">
    <property type="entry name" value="HTH_8"/>
    <property type="match status" value="1"/>
</dbReference>
<gene>
    <name evidence="6" type="ORF">H0P51_21220</name>
</gene>
<dbReference type="Proteomes" id="UP000510682">
    <property type="component" value="Chromosome"/>
</dbReference>
<dbReference type="GO" id="GO:0006355">
    <property type="term" value="P:regulation of DNA-templated transcription"/>
    <property type="evidence" value="ECO:0007669"/>
    <property type="project" value="InterPro"/>
</dbReference>
<evidence type="ECO:0000313" key="6">
    <source>
        <dbReference type="EMBL" id="QLL06259.1"/>
    </source>
</evidence>
<dbReference type="PROSITE" id="PS50045">
    <property type="entry name" value="SIGMA54_INTERACT_4"/>
    <property type="match status" value="1"/>
</dbReference>
<dbReference type="InterPro" id="IPR002078">
    <property type="entry name" value="Sigma_54_int"/>
</dbReference>
<dbReference type="InterPro" id="IPR058031">
    <property type="entry name" value="AAA_lid_NorR"/>
</dbReference>
<keyword evidence="1" id="KW-0547">Nucleotide-binding</keyword>
<evidence type="ECO:0000259" key="5">
    <source>
        <dbReference type="PROSITE" id="PS50045"/>
    </source>
</evidence>
<dbReference type="RefSeq" id="WP_180914840.1">
    <property type="nucleotide sequence ID" value="NZ_CP059165.1"/>
</dbReference>
<dbReference type="SUPFAM" id="SSF52540">
    <property type="entry name" value="P-loop containing nucleoside triphosphate hydrolases"/>
    <property type="match status" value="1"/>
</dbReference>
<feature type="domain" description="Sigma-54 factor interaction" evidence="5">
    <location>
        <begin position="363"/>
        <end position="417"/>
    </location>
</feature>
<reference evidence="7" key="1">
    <citation type="submission" date="2020-07" db="EMBL/GenBank/DDBJ databases">
        <title>Description of Mycobacterium gordonae subsp. intergordonae subsp.nov. and Mycobacterium gordonae subsp. gordonae subsp. nov.</title>
        <authorList>
            <person name="Yu X."/>
        </authorList>
    </citation>
    <scope>NUCLEOTIDE SEQUENCE [LARGE SCALE GENOMIC DNA]</scope>
    <source>
        <strain evidence="7">24</strain>
    </source>
</reference>
<dbReference type="EMBL" id="CP059165">
    <property type="protein sequence ID" value="QLL06259.1"/>
    <property type="molecule type" value="Genomic_DNA"/>
</dbReference>
<evidence type="ECO:0000256" key="2">
    <source>
        <dbReference type="ARBA" id="ARBA00022840"/>
    </source>
</evidence>
<evidence type="ECO:0000256" key="1">
    <source>
        <dbReference type="ARBA" id="ARBA00022741"/>
    </source>
</evidence>
<dbReference type="InterPro" id="IPR029016">
    <property type="entry name" value="GAF-like_dom_sf"/>
</dbReference>
<protein>
    <recommendedName>
        <fullName evidence="5">Sigma-54 factor interaction domain-containing protein</fullName>
    </recommendedName>
</protein>
<dbReference type="AlphaFoldDB" id="A0A7D6IQ77"/>
<dbReference type="Gene3D" id="1.10.8.60">
    <property type="match status" value="1"/>
</dbReference>
<dbReference type="Gene3D" id="1.10.10.60">
    <property type="entry name" value="Homeodomain-like"/>
    <property type="match status" value="1"/>
</dbReference>
<keyword evidence="3" id="KW-0805">Transcription regulation</keyword>
<organism evidence="6 7">
    <name type="scientific">Mycobacterium vicinigordonae</name>
    <dbReference type="NCBI Taxonomy" id="1719132"/>
    <lineage>
        <taxon>Bacteria</taxon>
        <taxon>Bacillati</taxon>
        <taxon>Actinomycetota</taxon>
        <taxon>Actinomycetes</taxon>
        <taxon>Mycobacteriales</taxon>
        <taxon>Mycobacteriaceae</taxon>
        <taxon>Mycobacterium</taxon>
    </lineage>
</organism>
<dbReference type="InterPro" id="IPR002197">
    <property type="entry name" value="HTH_Fis"/>
</dbReference>
<name>A0A7D6IQ77_9MYCO</name>
<reference evidence="6 7" key="2">
    <citation type="submission" date="2020-07" db="EMBL/GenBank/DDBJ databases">
        <authorList>
            <person name="Yu X."/>
        </authorList>
    </citation>
    <scope>NUCLEOTIDE SEQUENCE [LARGE SCALE GENOMIC DNA]</scope>
    <source>
        <strain evidence="7">24</strain>
    </source>
</reference>
<dbReference type="GO" id="GO:0005524">
    <property type="term" value="F:ATP binding"/>
    <property type="evidence" value="ECO:0007669"/>
    <property type="project" value="UniProtKB-KW"/>
</dbReference>
<proteinExistence type="predicted"/>
<dbReference type="Pfam" id="PF25601">
    <property type="entry name" value="AAA_lid_14"/>
    <property type="match status" value="1"/>
</dbReference>
<keyword evidence="4" id="KW-0804">Transcription</keyword>
<evidence type="ECO:0000256" key="4">
    <source>
        <dbReference type="ARBA" id="ARBA00023163"/>
    </source>
</evidence>
<dbReference type="KEGG" id="mgor:H0P51_21220"/>
<dbReference type="InterPro" id="IPR009057">
    <property type="entry name" value="Homeodomain-like_sf"/>
</dbReference>
<dbReference type="PANTHER" id="PTHR32071">
    <property type="entry name" value="TRANSCRIPTIONAL REGULATORY PROTEIN"/>
    <property type="match status" value="1"/>
</dbReference>
<accession>A0A7D6IQ77</accession>
<evidence type="ECO:0000256" key="3">
    <source>
        <dbReference type="ARBA" id="ARBA00023015"/>
    </source>
</evidence>